<dbReference type="Pfam" id="PF01145">
    <property type="entry name" value="Band_7"/>
    <property type="match status" value="1"/>
</dbReference>
<sequence>MTQSGGFVLALLVLVVILLGMGVRRIPQGYEHTVLRFGKYTKTLQPGLNFIVPIVDTIGSRINMMEQVLDIEAQEIISKDNARITVDGVVFFQILDAARASYEVRDLERAMLNLSMTNIRTVMGSMDLDELLSQRDRINTQLLTVVDEATNPWGLKVTRIEIKDISPPTDLVDAMARQMKAERLKRATILEAEGERQSEILKAEGEKRAAVLEAEGRKEAAFRDAEARERLAQAEAKATEMVSQAIAQGDIQAVNYFVAQKYVEALREIGSAPNEKVLFLPVEASSVISAVGGIGEIARAAFSKEGVKG</sequence>
<evidence type="ECO:0000313" key="8">
    <source>
        <dbReference type="EMBL" id="VFK02181.1"/>
    </source>
</evidence>
<keyword evidence="8" id="KW-0645">Protease</keyword>
<evidence type="ECO:0000256" key="6">
    <source>
        <dbReference type="ARBA" id="ARBA00023136"/>
    </source>
</evidence>
<dbReference type="Gene3D" id="3.30.479.30">
    <property type="entry name" value="Band 7 domain"/>
    <property type="match status" value="1"/>
</dbReference>
<dbReference type="PROSITE" id="PS01270">
    <property type="entry name" value="BAND_7"/>
    <property type="match status" value="1"/>
</dbReference>
<evidence type="ECO:0000256" key="5">
    <source>
        <dbReference type="ARBA" id="ARBA00022989"/>
    </source>
</evidence>
<keyword evidence="8" id="KW-0378">Hydrolase</keyword>
<dbReference type="InterPro" id="IPR001972">
    <property type="entry name" value="Stomatin_HflK_fam"/>
</dbReference>
<proteinExistence type="inferred from homology"/>
<comment type="subcellular location">
    <subcellularLocation>
        <location evidence="1">Membrane</location>
        <topology evidence="1">Single-pass membrane protein</topology>
    </subcellularLocation>
</comment>
<protein>
    <recommendedName>
        <fullName evidence="3">Protein QmcA</fullName>
    </recommendedName>
</protein>
<dbReference type="InterPro" id="IPR050710">
    <property type="entry name" value="Band7/mec-2_domain"/>
</dbReference>
<dbReference type="InterPro" id="IPR036013">
    <property type="entry name" value="Band_7/SPFH_dom_sf"/>
</dbReference>
<dbReference type="InterPro" id="IPR001107">
    <property type="entry name" value="Band_7"/>
</dbReference>
<dbReference type="GO" id="GO:0006508">
    <property type="term" value="P:proteolysis"/>
    <property type="evidence" value="ECO:0007669"/>
    <property type="project" value="UniProtKB-KW"/>
</dbReference>
<evidence type="ECO:0000259" key="7">
    <source>
        <dbReference type="SMART" id="SM00244"/>
    </source>
</evidence>
<dbReference type="GO" id="GO:0008233">
    <property type="term" value="F:peptidase activity"/>
    <property type="evidence" value="ECO:0007669"/>
    <property type="project" value="UniProtKB-KW"/>
</dbReference>
<dbReference type="CDD" id="cd08829">
    <property type="entry name" value="SPFH_paraslipin"/>
    <property type="match status" value="1"/>
</dbReference>
<evidence type="ECO:0000256" key="3">
    <source>
        <dbReference type="ARBA" id="ARBA00017055"/>
    </source>
</evidence>
<feature type="domain" description="Band 7" evidence="7">
    <location>
        <begin position="21"/>
        <end position="179"/>
    </location>
</feature>
<dbReference type="SUPFAM" id="SSF117892">
    <property type="entry name" value="Band 7/SPFH domain"/>
    <property type="match status" value="1"/>
</dbReference>
<keyword evidence="5" id="KW-1133">Transmembrane helix</keyword>
<dbReference type="PRINTS" id="PR00721">
    <property type="entry name" value="STOMATIN"/>
</dbReference>
<dbReference type="AlphaFoldDB" id="A0A450VBP0"/>
<organism evidence="8">
    <name type="scientific">Candidatus Kentrum eta</name>
    <dbReference type="NCBI Taxonomy" id="2126337"/>
    <lineage>
        <taxon>Bacteria</taxon>
        <taxon>Pseudomonadati</taxon>
        <taxon>Pseudomonadota</taxon>
        <taxon>Gammaproteobacteria</taxon>
        <taxon>Candidatus Kentrum</taxon>
    </lineage>
</organism>
<dbReference type="InterPro" id="IPR018080">
    <property type="entry name" value="Band_7/stomatin-like_CS"/>
</dbReference>
<comment type="similarity">
    <text evidence="2">Belongs to the band 7/mec-2 family.</text>
</comment>
<dbReference type="GO" id="GO:0005886">
    <property type="term" value="C:plasma membrane"/>
    <property type="evidence" value="ECO:0007669"/>
    <property type="project" value="UniProtKB-ARBA"/>
</dbReference>
<gene>
    <name evidence="8" type="ORF">BECKH772B_GA0070898_102652</name>
</gene>
<dbReference type="GO" id="GO:0098552">
    <property type="term" value="C:side of membrane"/>
    <property type="evidence" value="ECO:0007669"/>
    <property type="project" value="UniProtKB-ARBA"/>
</dbReference>
<accession>A0A450VBP0</accession>
<name>A0A450VBP0_9GAMM</name>
<keyword evidence="4" id="KW-0812">Transmembrane</keyword>
<evidence type="ECO:0000256" key="4">
    <source>
        <dbReference type="ARBA" id="ARBA00022692"/>
    </source>
</evidence>
<evidence type="ECO:0000256" key="2">
    <source>
        <dbReference type="ARBA" id="ARBA00008164"/>
    </source>
</evidence>
<keyword evidence="6" id="KW-0472">Membrane</keyword>
<dbReference type="SMART" id="SM00244">
    <property type="entry name" value="PHB"/>
    <property type="match status" value="1"/>
</dbReference>
<dbReference type="EMBL" id="CAADFI010000265">
    <property type="protein sequence ID" value="VFK02181.1"/>
    <property type="molecule type" value="Genomic_DNA"/>
</dbReference>
<dbReference type="FunFam" id="3.30.479.30:FF:000004">
    <property type="entry name" value="Putative membrane protease family, stomatin"/>
    <property type="match status" value="1"/>
</dbReference>
<dbReference type="PANTHER" id="PTHR43327:SF10">
    <property type="entry name" value="STOMATIN-LIKE PROTEIN 2, MITOCHONDRIAL"/>
    <property type="match status" value="1"/>
</dbReference>
<dbReference type="PANTHER" id="PTHR43327">
    <property type="entry name" value="STOMATIN-LIKE PROTEIN 2, MITOCHONDRIAL"/>
    <property type="match status" value="1"/>
</dbReference>
<reference evidence="8" key="1">
    <citation type="submission" date="2019-02" db="EMBL/GenBank/DDBJ databases">
        <authorList>
            <person name="Gruber-Vodicka R. H."/>
            <person name="Seah K. B. B."/>
        </authorList>
    </citation>
    <scope>NUCLEOTIDE SEQUENCE</scope>
    <source>
        <strain evidence="8">BECK_SA2B20</strain>
    </source>
</reference>
<evidence type="ECO:0000256" key="1">
    <source>
        <dbReference type="ARBA" id="ARBA00004167"/>
    </source>
</evidence>